<dbReference type="Proteomes" id="UP001108027">
    <property type="component" value="Unassembled WGS sequence"/>
</dbReference>
<evidence type="ECO:0000256" key="1">
    <source>
        <dbReference type="ARBA" id="ARBA00010923"/>
    </source>
</evidence>
<evidence type="ECO:0000256" key="3">
    <source>
        <dbReference type="ARBA" id="ARBA00023125"/>
    </source>
</evidence>
<dbReference type="GO" id="GO:0004519">
    <property type="term" value="F:endonuclease activity"/>
    <property type="evidence" value="ECO:0007669"/>
    <property type="project" value="UniProtKB-KW"/>
</dbReference>
<dbReference type="EMBL" id="JAJGNA010000015">
    <property type="protein sequence ID" value="MCC4309373.1"/>
    <property type="molecule type" value="Genomic_DNA"/>
</dbReference>
<name>A0A9Q3UQT4_9GAMM</name>
<keyword evidence="6" id="KW-1185">Reference proteome</keyword>
<dbReference type="AlphaFoldDB" id="A0A9Q3UQT4"/>
<dbReference type="CDD" id="cd17496">
    <property type="entry name" value="RMtype1_S_BliBORF2384P-TRD1-CR1_like"/>
    <property type="match status" value="1"/>
</dbReference>
<accession>A0A9Q3UQT4</accession>
<feature type="domain" description="Type I restriction modification DNA specificity" evidence="4">
    <location>
        <begin position="185"/>
        <end position="338"/>
    </location>
</feature>
<keyword evidence="2" id="KW-0680">Restriction system</keyword>
<dbReference type="Pfam" id="PF01420">
    <property type="entry name" value="Methylase_S"/>
    <property type="match status" value="2"/>
</dbReference>
<sequence length="377" mass="41036">MMHMRKLGEVAEVVMGQAPAGSSYNNDGVGLPLVAGAGDFGEMYPEVKKYTSQPSKISQPGDIILGIRASIGEKVLSDKEYCLGRGVAGVRAADSIDGQYLWHCLEYVAPALKSKGRGATFLQVNRNDICSLEIPLPPLKEQKRIAKILDAADALRAKRRESLAQLDALLQSTFLDLFGDPAANPKAWAVSSIGDVCEVGTGSTPSRNNKENFSGKVPWVKSTEVDWGVIFDTGEKVSEIGVSNARLKTFPKGSLVVALYGQGKTRGKCAILGIEAAMNQACAGIYPNEHLRKEYLFYVLKQSYLRLRGEARGGNQENLNLSLLKSFSIPVPPVSLQDKFSRSCEVVNAQKKWLVDHQKGLESLFLSLQQRAFSGEL</sequence>
<dbReference type="GO" id="GO:0003677">
    <property type="term" value="F:DNA binding"/>
    <property type="evidence" value="ECO:0007669"/>
    <property type="project" value="UniProtKB-KW"/>
</dbReference>
<dbReference type="GO" id="GO:0016787">
    <property type="term" value="F:hydrolase activity"/>
    <property type="evidence" value="ECO:0007669"/>
    <property type="project" value="UniProtKB-KW"/>
</dbReference>
<dbReference type="PANTHER" id="PTHR30408:SF12">
    <property type="entry name" value="TYPE I RESTRICTION ENZYME MJAVIII SPECIFICITY SUBUNIT"/>
    <property type="match status" value="1"/>
</dbReference>
<dbReference type="SUPFAM" id="SSF116734">
    <property type="entry name" value="DNA methylase specificity domain"/>
    <property type="match status" value="2"/>
</dbReference>
<keyword evidence="5" id="KW-0540">Nuclease</keyword>
<evidence type="ECO:0000256" key="2">
    <source>
        <dbReference type="ARBA" id="ARBA00022747"/>
    </source>
</evidence>
<proteinExistence type="inferred from homology"/>
<protein>
    <submittedName>
        <fullName evidence="5">Restriction endonuclease subunit S</fullName>
        <ecNumber evidence="5">3.1.21.-</ecNumber>
    </submittedName>
</protein>
<comment type="similarity">
    <text evidence="1">Belongs to the type-I restriction system S methylase family.</text>
</comment>
<comment type="caution">
    <text evidence="5">The sequence shown here is derived from an EMBL/GenBank/DDBJ whole genome shotgun (WGS) entry which is preliminary data.</text>
</comment>
<dbReference type="RefSeq" id="WP_228234222.1">
    <property type="nucleotide sequence ID" value="NZ_JAJGNA010000015.1"/>
</dbReference>
<dbReference type="GO" id="GO:0009307">
    <property type="term" value="P:DNA restriction-modification system"/>
    <property type="evidence" value="ECO:0007669"/>
    <property type="project" value="UniProtKB-KW"/>
</dbReference>
<keyword evidence="3" id="KW-0238">DNA-binding</keyword>
<dbReference type="InterPro" id="IPR044946">
    <property type="entry name" value="Restrct_endonuc_typeI_TRD_sf"/>
</dbReference>
<dbReference type="InterPro" id="IPR052021">
    <property type="entry name" value="Type-I_RS_S_subunit"/>
</dbReference>
<dbReference type="InterPro" id="IPR000055">
    <property type="entry name" value="Restrct_endonuc_typeI_TRD"/>
</dbReference>
<keyword evidence="5" id="KW-0378">Hydrolase</keyword>
<dbReference type="PANTHER" id="PTHR30408">
    <property type="entry name" value="TYPE-1 RESTRICTION ENZYME ECOKI SPECIFICITY PROTEIN"/>
    <property type="match status" value="1"/>
</dbReference>
<feature type="domain" description="Type I restriction modification DNA specificity" evidence="4">
    <location>
        <begin position="4"/>
        <end position="161"/>
    </location>
</feature>
<organism evidence="5 6">
    <name type="scientific">Alloalcanivorax marinus</name>
    <dbReference type="NCBI Taxonomy" id="1177169"/>
    <lineage>
        <taxon>Bacteria</taxon>
        <taxon>Pseudomonadati</taxon>
        <taxon>Pseudomonadota</taxon>
        <taxon>Gammaproteobacteria</taxon>
        <taxon>Oceanospirillales</taxon>
        <taxon>Alcanivoracaceae</taxon>
        <taxon>Alloalcanivorax</taxon>
    </lineage>
</organism>
<evidence type="ECO:0000313" key="6">
    <source>
        <dbReference type="Proteomes" id="UP001108027"/>
    </source>
</evidence>
<keyword evidence="5" id="KW-0255">Endonuclease</keyword>
<gene>
    <name evidence="5" type="ORF">LL252_12415</name>
</gene>
<dbReference type="EC" id="3.1.21.-" evidence="5"/>
<dbReference type="Gene3D" id="3.90.220.20">
    <property type="entry name" value="DNA methylase specificity domains"/>
    <property type="match status" value="2"/>
</dbReference>
<reference evidence="5" key="1">
    <citation type="submission" date="2021-10" db="EMBL/GenBank/DDBJ databases">
        <title>The diversity and Nitrogen Metabolism of Culturable Nitrate-Utilizing Bacteria Within the Oxygen Minimum Zone of the Changjiang (Yangtze River)Estuary.</title>
        <authorList>
            <person name="Zhang D."/>
            <person name="Zheng J."/>
            <person name="Liu S."/>
            <person name="He W."/>
        </authorList>
    </citation>
    <scope>NUCLEOTIDE SEQUENCE</scope>
    <source>
        <strain evidence="5">FXH-223</strain>
    </source>
</reference>
<evidence type="ECO:0000259" key="4">
    <source>
        <dbReference type="Pfam" id="PF01420"/>
    </source>
</evidence>
<evidence type="ECO:0000313" key="5">
    <source>
        <dbReference type="EMBL" id="MCC4309373.1"/>
    </source>
</evidence>
<dbReference type="CDD" id="cd17287">
    <property type="entry name" value="RMtype1_S_EcoN10ORF171P_TRD2-CR2_like"/>
    <property type="match status" value="1"/>
</dbReference>